<proteinExistence type="predicted"/>
<dbReference type="Proteomes" id="UP001501442">
    <property type="component" value="Unassembled WGS sequence"/>
</dbReference>
<organism evidence="3 4">
    <name type="scientific">Actinoallomurus vinaceus</name>
    <dbReference type="NCBI Taxonomy" id="1080074"/>
    <lineage>
        <taxon>Bacteria</taxon>
        <taxon>Bacillati</taxon>
        <taxon>Actinomycetota</taxon>
        <taxon>Actinomycetes</taxon>
        <taxon>Streptosporangiales</taxon>
        <taxon>Thermomonosporaceae</taxon>
        <taxon>Actinoallomurus</taxon>
    </lineage>
</organism>
<name>A0ABP8U4X6_9ACTN</name>
<protein>
    <recommendedName>
        <fullName evidence="5">TPM domain-containing protein</fullName>
    </recommendedName>
</protein>
<keyword evidence="2" id="KW-0812">Transmembrane</keyword>
<reference evidence="4" key="1">
    <citation type="journal article" date="2019" name="Int. J. Syst. Evol. Microbiol.">
        <title>The Global Catalogue of Microorganisms (GCM) 10K type strain sequencing project: providing services to taxonomists for standard genome sequencing and annotation.</title>
        <authorList>
            <consortium name="The Broad Institute Genomics Platform"/>
            <consortium name="The Broad Institute Genome Sequencing Center for Infectious Disease"/>
            <person name="Wu L."/>
            <person name="Ma J."/>
        </authorList>
    </citation>
    <scope>NUCLEOTIDE SEQUENCE [LARGE SCALE GENOMIC DNA]</scope>
    <source>
        <strain evidence="4">JCM 17939</strain>
    </source>
</reference>
<comment type="caution">
    <text evidence="3">The sequence shown here is derived from an EMBL/GenBank/DDBJ whole genome shotgun (WGS) entry which is preliminary data.</text>
</comment>
<dbReference type="EMBL" id="BAABHK010000001">
    <property type="protein sequence ID" value="GAA4621761.1"/>
    <property type="molecule type" value="Genomic_DNA"/>
</dbReference>
<gene>
    <name evidence="3" type="ORF">GCM10023196_011320</name>
</gene>
<evidence type="ECO:0000256" key="1">
    <source>
        <dbReference type="SAM" id="MobiDB-lite"/>
    </source>
</evidence>
<evidence type="ECO:0000313" key="4">
    <source>
        <dbReference type="Proteomes" id="UP001501442"/>
    </source>
</evidence>
<evidence type="ECO:0000256" key="2">
    <source>
        <dbReference type="SAM" id="Phobius"/>
    </source>
</evidence>
<accession>A0ABP8U4X6</accession>
<evidence type="ECO:0000313" key="3">
    <source>
        <dbReference type="EMBL" id="GAA4621761.1"/>
    </source>
</evidence>
<sequence>MALGAGFGPFASAVPVQALPRAAVPVREFAQAAGVGQTAVPPRVPTAVVALASPGPTDRTRGPGARRSPDGTTPAPAVVTKADYIAGQLAHDPVFISDHVPRDVSPEDAERIRAAVRGMPVPTYLAVVADTQAEDDPLKSPTALIALLHDKLQRPGVYVVMPSNGIGVDAQQFGTNLPIGPAADEIIYSQPYNAGPVRAIQRFVDNIRSGRAQQRYDEAHARSKSGWEPKPYREARDTIDDAQQAGAISGLVVAALGVAFVAWRSRRRPARTRGKRVR</sequence>
<keyword evidence="4" id="KW-1185">Reference proteome</keyword>
<keyword evidence="2" id="KW-0472">Membrane</keyword>
<evidence type="ECO:0008006" key="5">
    <source>
        <dbReference type="Google" id="ProtNLM"/>
    </source>
</evidence>
<feature type="transmembrane region" description="Helical" evidence="2">
    <location>
        <begin position="245"/>
        <end position="263"/>
    </location>
</feature>
<keyword evidence="2" id="KW-1133">Transmembrane helix</keyword>
<feature type="region of interest" description="Disordered" evidence="1">
    <location>
        <begin position="52"/>
        <end position="76"/>
    </location>
</feature>